<evidence type="ECO:0000313" key="3">
    <source>
        <dbReference type="EMBL" id="GJH29437.1"/>
    </source>
</evidence>
<evidence type="ECO:0000256" key="2">
    <source>
        <dbReference type="SAM" id="SignalP"/>
    </source>
</evidence>
<dbReference type="EMBL" id="BPUS01000023">
    <property type="protein sequence ID" value="GJH29437.1"/>
    <property type="molecule type" value="Genomic_DNA"/>
</dbReference>
<protein>
    <submittedName>
        <fullName evidence="3">Uncharacterized protein</fullName>
    </submittedName>
</protein>
<comment type="caution">
    <text evidence="3">The sequence shown here is derived from an EMBL/GenBank/DDBJ whole genome shotgun (WGS) entry which is preliminary data.</text>
</comment>
<feature type="chain" id="PRO_5041279138" evidence="2">
    <location>
        <begin position="22"/>
        <end position="116"/>
    </location>
</feature>
<sequence>MQRKLIAAAAVLSLVSAAAFATGTNSSSSSTSGGNTAAAVFGYGSFTATNAGIANGNASALAGQGFGVTGNATNATTGHINTSSAGGKGFGGSTATGTSGADAAANAWSKLGGGWR</sequence>
<dbReference type="Proteomes" id="UP001055111">
    <property type="component" value="Unassembled WGS sequence"/>
</dbReference>
<dbReference type="RefSeq" id="WP_035509828.1">
    <property type="nucleotide sequence ID" value="NZ_BPUQ01000008.1"/>
</dbReference>
<dbReference type="AlphaFoldDB" id="A0AA37IHQ5"/>
<gene>
    <name evidence="3" type="ORF">CBA19CS42_32995</name>
</gene>
<feature type="region of interest" description="Disordered" evidence="1">
    <location>
        <begin position="77"/>
        <end position="101"/>
    </location>
</feature>
<proteinExistence type="predicted"/>
<reference evidence="3" key="1">
    <citation type="submission" date="2022-09" db="EMBL/GenBank/DDBJ databases">
        <title>Isolation and characterization of 3-chlorobenzoate degrading bacteria from soils in Shizuoka.</title>
        <authorList>
            <person name="Ifat A."/>
            <person name="Ogawa N."/>
            <person name="Kimbara K."/>
            <person name="Moriuchi R."/>
            <person name="Dohra H."/>
            <person name="Shintani M."/>
        </authorList>
    </citation>
    <scope>NUCLEOTIDE SEQUENCE</scope>
    <source>
        <strain evidence="3">19CS4-2</strain>
    </source>
</reference>
<feature type="signal peptide" evidence="2">
    <location>
        <begin position="1"/>
        <end position="21"/>
    </location>
</feature>
<organism evidence="3 4">
    <name type="scientific">Caballeronia novacaledonica</name>
    <dbReference type="NCBI Taxonomy" id="1544861"/>
    <lineage>
        <taxon>Bacteria</taxon>
        <taxon>Pseudomonadati</taxon>
        <taxon>Pseudomonadota</taxon>
        <taxon>Betaproteobacteria</taxon>
        <taxon>Burkholderiales</taxon>
        <taxon>Burkholderiaceae</taxon>
        <taxon>Caballeronia</taxon>
    </lineage>
</organism>
<keyword evidence="2" id="KW-0732">Signal</keyword>
<evidence type="ECO:0000256" key="1">
    <source>
        <dbReference type="SAM" id="MobiDB-lite"/>
    </source>
</evidence>
<accession>A0AA37IHQ5</accession>
<evidence type="ECO:0000313" key="4">
    <source>
        <dbReference type="Proteomes" id="UP001055111"/>
    </source>
</evidence>
<name>A0AA37IHQ5_9BURK</name>